<evidence type="ECO:0000256" key="1">
    <source>
        <dbReference type="ARBA" id="ARBA00023002"/>
    </source>
</evidence>
<organism evidence="4 5">
    <name type="scientific">Aspergillus phoenicis ATCC 13157</name>
    <dbReference type="NCBI Taxonomy" id="1353007"/>
    <lineage>
        <taxon>Eukaryota</taxon>
        <taxon>Fungi</taxon>
        <taxon>Dikarya</taxon>
        <taxon>Ascomycota</taxon>
        <taxon>Pezizomycotina</taxon>
        <taxon>Eurotiomycetes</taxon>
        <taxon>Eurotiomycetidae</taxon>
        <taxon>Eurotiales</taxon>
        <taxon>Aspergillaceae</taxon>
        <taxon>Aspergillus</taxon>
    </lineage>
</organism>
<evidence type="ECO:0000256" key="2">
    <source>
        <dbReference type="ARBA" id="ARBA00023445"/>
    </source>
</evidence>
<dbReference type="GO" id="GO:0016616">
    <property type="term" value="F:oxidoreductase activity, acting on the CH-OH group of donors, NAD or NADP as acceptor"/>
    <property type="evidence" value="ECO:0007669"/>
    <property type="project" value="TreeGrafter"/>
</dbReference>
<evidence type="ECO:0000313" key="4">
    <source>
        <dbReference type="EMBL" id="RDK41546.1"/>
    </source>
</evidence>
<accession>A0A370PH71</accession>
<dbReference type="AlphaFoldDB" id="A0A370PH71"/>
<dbReference type="InterPro" id="IPR050425">
    <property type="entry name" value="NAD(P)_dehydrat-like"/>
</dbReference>
<dbReference type="InterPro" id="IPR036291">
    <property type="entry name" value="NAD(P)-bd_dom_sf"/>
</dbReference>
<dbReference type="Gene3D" id="3.40.50.720">
    <property type="entry name" value="NAD(P)-binding Rossmann-like Domain"/>
    <property type="match status" value="1"/>
</dbReference>
<dbReference type="Proteomes" id="UP000254937">
    <property type="component" value="Unassembled WGS sequence"/>
</dbReference>
<dbReference type="PANTHER" id="PTHR10366">
    <property type="entry name" value="NAD DEPENDENT EPIMERASE/DEHYDRATASE"/>
    <property type="match status" value="1"/>
</dbReference>
<dbReference type="FunFam" id="3.40.50.720:FF:000426">
    <property type="entry name" value="Aldehyde reductase 2"/>
    <property type="match status" value="1"/>
</dbReference>
<dbReference type="EMBL" id="KZ851855">
    <property type="protein sequence ID" value="RDK41546.1"/>
    <property type="molecule type" value="Genomic_DNA"/>
</dbReference>
<evidence type="ECO:0000313" key="5">
    <source>
        <dbReference type="Proteomes" id="UP000254937"/>
    </source>
</evidence>
<gene>
    <name evidence="4" type="ORF">M752DRAFT_327634</name>
</gene>
<name>A0A370PH71_ASPPH</name>
<reference evidence="4 5" key="1">
    <citation type="submission" date="2018-07" db="EMBL/GenBank/DDBJ databases">
        <title>Section-level genome sequencing of Aspergillus section Nigri to investigate inter- and intra-species variation.</title>
        <authorList>
            <consortium name="DOE Joint Genome Institute"/>
            <person name="Vesth T.C."/>
            <person name="Nybo J.L."/>
            <person name="Theobald S."/>
            <person name="Frisvad J.C."/>
            <person name="Larsen T.O."/>
            <person name="Nielsen K.F."/>
            <person name="Hoof J.B."/>
            <person name="Brandl J."/>
            <person name="Salamov A."/>
            <person name="Riley R."/>
            <person name="Gladden J.M."/>
            <person name="Phatale P."/>
            <person name="Nielsen M.T."/>
            <person name="Lyhne E.K."/>
            <person name="Kogle M.E."/>
            <person name="Strasser K."/>
            <person name="McDonnell E."/>
            <person name="Barry K."/>
            <person name="Clum A."/>
            <person name="Chen C."/>
            <person name="Nolan M."/>
            <person name="Sandor L."/>
            <person name="Kuo A."/>
            <person name="Lipzen A."/>
            <person name="Hainaut M."/>
            <person name="Drula E."/>
            <person name="Tsang A."/>
            <person name="Magnuson J.K."/>
            <person name="Henrissat B."/>
            <person name="Wiebenga A."/>
            <person name="Simmons B.A."/>
            <person name="Makela M.R."/>
            <person name="De vries R.P."/>
            <person name="Grigoriev I.V."/>
            <person name="Mortensen U.H."/>
            <person name="Baker S.E."/>
            <person name="Andersen M.R."/>
        </authorList>
    </citation>
    <scope>NUCLEOTIDE SEQUENCE [LARGE SCALE GENOMIC DNA]</scope>
    <source>
        <strain evidence="4 5">ATCC 13157</strain>
    </source>
</reference>
<dbReference type="SUPFAM" id="SSF51735">
    <property type="entry name" value="NAD(P)-binding Rossmann-fold domains"/>
    <property type="match status" value="1"/>
</dbReference>
<evidence type="ECO:0000259" key="3">
    <source>
        <dbReference type="Pfam" id="PF01370"/>
    </source>
</evidence>
<protein>
    <submittedName>
        <fullName evidence="4">NAD(P)-binding protein</fullName>
    </submittedName>
</protein>
<keyword evidence="1" id="KW-0560">Oxidoreductase</keyword>
<comment type="similarity">
    <text evidence="2">Belongs to the NAD(P)-dependent epimerase/dehydratase family. Dihydroflavonol-4-reductase subfamily.</text>
</comment>
<keyword evidence="5" id="KW-1185">Reference proteome</keyword>
<sequence>MPSSLVFITGATGFIGSAVAIKTLQAGYSLRISVRKEEQIPKLKAALSEFKDKIDFVITPDITQQSSFSGKLDGASYVLHIASPMPHGTNPETYFGPAIKGTTAILKEAAKVSSIKKVVITSSIAALTPRSGLPKGGVIKEDNDWDLSVDQTADFTGADDEATGMSLYHASKLLANQASWDFKKTENPSFSLVTIHPAFVYGRNPLQSTAEELSGTNALFFLTVADGKPLVPITAVHIDDVAEGHVKALADNIPDGSSYLLAGKKAFWRDVGAIVKKEYPHLGFKISEEIAGESWPVNTTKAETELGMHWRSLEQMTRDVIDQQIELRSQAKILENVH</sequence>
<feature type="domain" description="NAD-dependent epimerase/dehydratase" evidence="3">
    <location>
        <begin position="6"/>
        <end position="259"/>
    </location>
</feature>
<dbReference type="Pfam" id="PF01370">
    <property type="entry name" value="Epimerase"/>
    <property type="match status" value="1"/>
</dbReference>
<dbReference type="PANTHER" id="PTHR10366:SF812">
    <property type="entry name" value="VPS9 DOMAIN-CONTAINING PROTEIN"/>
    <property type="match status" value="1"/>
</dbReference>
<proteinExistence type="inferred from homology"/>
<dbReference type="InterPro" id="IPR001509">
    <property type="entry name" value="Epimerase_deHydtase"/>
</dbReference>